<dbReference type="WBParaSite" id="MCU_005439-RA">
    <property type="protein sequence ID" value="MCU_005439-RA"/>
    <property type="gene ID" value="MCU_005439"/>
</dbReference>
<name>A0A5K3F4A4_MESCO</name>
<dbReference type="AlphaFoldDB" id="A0A5K3F4A4"/>
<evidence type="ECO:0000313" key="1">
    <source>
        <dbReference type="WBParaSite" id="MCU_005439-RA"/>
    </source>
</evidence>
<accession>A0A5K3F4A4</accession>
<proteinExistence type="predicted"/>
<sequence length="58" mass="6216">MNPSPVFPACTHLPSHLLWFDESTAVTPPLPPSTSPLCQLSVFSSGQVLLQSAAHLFL</sequence>
<reference evidence="1" key="1">
    <citation type="submission" date="2019-11" db="UniProtKB">
        <authorList>
            <consortium name="WormBaseParasite"/>
        </authorList>
    </citation>
    <scope>IDENTIFICATION</scope>
</reference>
<organism evidence="1">
    <name type="scientific">Mesocestoides corti</name>
    <name type="common">Flatworm</name>
    <dbReference type="NCBI Taxonomy" id="53468"/>
    <lineage>
        <taxon>Eukaryota</taxon>
        <taxon>Metazoa</taxon>
        <taxon>Spiralia</taxon>
        <taxon>Lophotrochozoa</taxon>
        <taxon>Platyhelminthes</taxon>
        <taxon>Cestoda</taxon>
        <taxon>Eucestoda</taxon>
        <taxon>Cyclophyllidea</taxon>
        <taxon>Mesocestoididae</taxon>
        <taxon>Mesocestoides</taxon>
    </lineage>
</organism>
<protein>
    <submittedName>
        <fullName evidence="1">Ig-like domain-containing protein</fullName>
    </submittedName>
</protein>